<evidence type="ECO:0000313" key="2">
    <source>
        <dbReference type="Proteomes" id="UP001589774"/>
    </source>
</evidence>
<reference evidence="1 2" key="1">
    <citation type="submission" date="2024-09" db="EMBL/GenBank/DDBJ databases">
        <authorList>
            <person name="Sun Q."/>
            <person name="Mori K."/>
        </authorList>
    </citation>
    <scope>NUCLEOTIDE SEQUENCE [LARGE SCALE GENOMIC DNA]</scope>
    <source>
        <strain evidence="1 2">CCM 7765</strain>
    </source>
</reference>
<dbReference type="RefSeq" id="WP_013668232.1">
    <property type="nucleotide sequence ID" value="NZ_JBHLWO010000002.1"/>
</dbReference>
<dbReference type="EMBL" id="JBHLWO010000002">
    <property type="protein sequence ID" value="MFC0320835.1"/>
    <property type="molecule type" value="Genomic_DNA"/>
</dbReference>
<gene>
    <name evidence="1" type="ORF">ACFFI0_21095</name>
</gene>
<comment type="caution">
    <text evidence="1">The sequence shown here is derived from an EMBL/GenBank/DDBJ whole genome shotgun (WGS) entry which is preliminary data.</text>
</comment>
<accession>A0ABV6HPN7</accession>
<evidence type="ECO:0000313" key="1">
    <source>
        <dbReference type="EMBL" id="MFC0320835.1"/>
    </source>
</evidence>
<organism evidence="1 2">
    <name type="scientific">Olivibacter oleidegradans</name>
    <dbReference type="NCBI Taxonomy" id="760123"/>
    <lineage>
        <taxon>Bacteria</taxon>
        <taxon>Pseudomonadati</taxon>
        <taxon>Bacteroidota</taxon>
        <taxon>Sphingobacteriia</taxon>
        <taxon>Sphingobacteriales</taxon>
        <taxon>Sphingobacteriaceae</taxon>
        <taxon>Olivibacter</taxon>
    </lineage>
</organism>
<name>A0ABV6HPN7_9SPHI</name>
<keyword evidence="2" id="KW-1185">Reference proteome</keyword>
<dbReference type="Proteomes" id="UP001589774">
    <property type="component" value="Unassembled WGS sequence"/>
</dbReference>
<protein>
    <submittedName>
        <fullName evidence="1">Uncharacterized protein</fullName>
    </submittedName>
</protein>
<proteinExistence type="predicted"/>
<sequence>MVRKTLVYLLLFTLTFQCLGSLGVLTWFQVNRNYIIRALCENRDKPEMQCNGQCVLMKKLKKLEESEKGSRSAATSKAEVTMVVSEMLHLQSPFPVHLSENHPSYGILYRYLYTNKPFLPPKII</sequence>